<evidence type="ECO:0000259" key="2">
    <source>
        <dbReference type="Pfam" id="PF02470"/>
    </source>
</evidence>
<comment type="caution">
    <text evidence="4">The sequence shown here is derived from an EMBL/GenBank/DDBJ whole genome shotgun (WGS) entry which is preliminary data.</text>
</comment>
<dbReference type="RefSeq" id="WP_130345778.1">
    <property type="nucleotide sequence ID" value="NZ_SGWQ01000006.1"/>
</dbReference>
<dbReference type="InterPro" id="IPR005693">
    <property type="entry name" value="Mce"/>
</dbReference>
<dbReference type="Proteomes" id="UP000294257">
    <property type="component" value="Unassembled WGS sequence"/>
</dbReference>
<evidence type="ECO:0000313" key="5">
    <source>
        <dbReference type="Proteomes" id="UP000294257"/>
    </source>
</evidence>
<dbReference type="EMBL" id="SGWQ01000006">
    <property type="protein sequence ID" value="RZS37206.1"/>
    <property type="molecule type" value="Genomic_DNA"/>
</dbReference>
<dbReference type="GO" id="GO:0005576">
    <property type="term" value="C:extracellular region"/>
    <property type="evidence" value="ECO:0007669"/>
    <property type="project" value="TreeGrafter"/>
</dbReference>
<name>A0A4Q7KLQ3_9PSEU</name>
<feature type="region of interest" description="Disordered" evidence="1">
    <location>
        <begin position="324"/>
        <end position="414"/>
    </location>
</feature>
<feature type="compositionally biased region" description="Low complexity" evidence="1">
    <location>
        <begin position="393"/>
        <end position="405"/>
    </location>
</feature>
<dbReference type="PANTHER" id="PTHR33371:SF19">
    <property type="entry name" value="MCE-FAMILY PROTEIN MCE4A"/>
    <property type="match status" value="1"/>
</dbReference>
<dbReference type="InterPro" id="IPR003399">
    <property type="entry name" value="Mce/MlaD"/>
</dbReference>
<dbReference type="OrthoDB" id="3460188at2"/>
<gene>
    <name evidence="4" type="ORF">EV193_106444</name>
</gene>
<sequence>MSRASVITLRRRLLGVAFIVVLFGGMAFSIAVYNKVFTPVTTVTLSTDKVGNQLAVLGDVKVRGLRVGEIRKITPTRDGAELELALEPEKAPLVPRNVTARFLPKTLFGERYVALQIPNRPDEVHLREGDKIEQDRSSRAVELEAALDHLLPVLQAVQPQKLSSTLTAISTALQGRGAQLGETLTDLGKLVGEINPHIPQLVRDLEALSKVSDTYSDATPDLVQALTDLTVTSKTIAEQRTNLDMLFAGLTTTSRDLESFLRANRNNLIQLVDTSRPTIELLEKYSPSYPCFLKQMAELVDPANAVMGRGTNEPGAHLTAEINVNRGKYEPGKDTPKFDEHRGPRCYNFTGRVPQMPPDGPLRDGATYPPTAKPVDDGLLPPRTAQEGTPSGSTAPSAAQISAASQGLGLPNTPEERNFLAQLIAPQMGVQPSQVPSWGSLLVGPLYRGAEVTVR</sequence>
<evidence type="ECO:0000256" key="1">
    <source>
        <dbReference type="SAM" id="MobiDB-lite"/>
    </source>
</evidence>
<feature type="domain" description="Mammalian cell entry C-terminal" evidence="3">
    <location>
        <begin position="124"/>
        <end position="344"/>
    </location>
</feature>
<keyword evidence="5" id="KW-1185">Reference proteome</keyword>
<feature type="domain" description="Mce/MlaD" evidence="2">
    <location>
        <begin position="41"/>
        <end position="116"/>
    </location>
</feature>
<dbReference type="AlphaFoldDB" id="A0A4Q7KLQ3"/>
<dbReference type="GO" id="GO:0051701">
    <property type="term" value="P:biological process involved in interaction with host"/>
    <property type="evidence" value="ECO:0007669"/>
    <property type="project" value="TreeGrafter"/>
</dbReference>
<accession>A0A4Q7KLQ3</accession>
<organism evidence="4 5">
    <name type="scientific">Herbihabitans rhizosphaerae</name>
    <dbReference type="NCBI Taxonomy" id="1872711"/>
    <lineage>
        <taxon>Bacteria</taxon>
        <taxon>Bacillati</taxon>
        <taxon>Actinomycetota</taxon>
        <taxon>Actinomycetes</taxon>
        <taxon>Pseudonocardiales</taxon>
        <taxon>Pseudonocardiaceae</taxon>
        <taxon>Herbihabitans</taxon>
    </lineage>
</organism>
<dbReference type="PANTHER" id="PTHR33371">
    <property type="entry name" value="INTERMEMBRANE PHOSPHOLIPID TRANSPORT SYSTEM BINDING PROTEIN MLAD-RELATED"/>
    <property type="match status" value="1"/>
</dbReference>
<dbReference type="NCBIfam" id="TIGR00996">
    <property type="entry name" value="Mtu_fam_mce"/>
    <property type="match status" value="1"/>
</dbReference>
<dbReference type="Pfam" id="PF02470">
    <property type="entry name" value="MlaD"/>
    <property type="match status" value="1"/>
</dbReference>
<dbReference type="Pfam" id="PF11887">
    <property type="entry name" value="Mce4_CUP1"/>
    <property type="match status" value="1"/>
</dbReference>
<evidence type="ECO:0000259" key="3">
    <source>
        <dbReference type="Pfam" id="PF11887"/>
    </source>
</evidence>
<dbReference type="InterPro" id="IPR024516">
    <property type="entry name" value="Mce_C"/>
</dbReference>
<proteinExistence type="predicted"/>
<reference evidence="4 5" key="1">
    <citation type="submission" date="2019-02" db="EMBL/GenBank/DDBJ databases">
        <title>Genomic Encyclopedia of Type Strains, Phase IV (KMG-IV): sequencing the most valuable type-strain genomes for metagenomic binning, comparative biology and taxonomic classification.</title>
        <authorList>
            <person name="Goeker M."/>
        </authorList>
    </citation>
    <scope>NUCLEOTIDE SEQUENCE [LARGE SCALE GENOMIC DNA]</scope>
    <source>
        <strain evidence="4 5">DSM 101727</strain>
    </source>
</reference>
<feature type="compositionally biased region" description="Basic and acidic residues" evidence="1">
    <location>
        <begin position="327"/>
        <end position="343"/>
    </location>
</feature>
<protein>
    <submittedName>
        <fullName evidence="4">Virulence factor Mce-like protein</fullName>
    </submittedName>
</protein>
<evidence type="ECO:0000313" key="4">
    <source>
        <dbReference type="EMBL" id="RZS37206.1"/>
    </source>
</evidence>
<dbReference type="InterPro" id="IPR052336">
    <property type="entry name" value="MlaD_Phospholipid_Transporter"/>
</dbReference>